<keyword evidence="1" id="KW-0472">Membrane</keyword>
<keyword evidence="1" id="KW-0812">Transmembrane</keyword>
<keyword evidence="1" id="KW-1133">Transmembrane helix</keyword>
<feature type="transmembrane region" description="Helical" evidence="1">
    <location>
        <begin position="7"/>
        <end position="25"/>
    </location>
</feature>
<evidence type="ECO:0000256" key="1">
    <source>
        <dbReference type="SAM" id="Phobius"/>
    </source>
</evidence>
<name>A0A9P5VJW8_9FUNG</name>
<dbReference type="AlphaFoldDB" id="A0A9P5VJW8"/>
<dbReference type="Proteomes" id="UP000696485">
    <property type="component" value="Unassembled WGS sequence"/>
</dbReference>
<gene>
    <name evidence="2" type="ORF">BG006_008023</name>
</gene>
<evidence type="ECO:0000313" key="3">
    <source>
        <dbReference type="Proteomes" id="UP000696485"/>
    </source>
</evidence>
<keyword evidence="3" id="KW-1185">Reference proteome</keyword>
<dbReference type="EMBL" id="JAAAUY010000526">
    <property type="protein sequence ID" value="KAF9328857.1"/>
    <property type="molecule type" value="Genomic_DNA"/>
</dbReference>
<comment type="caution">
    <text evidence="2">The sequence shown here is derived from an EMBL/GenBank/DDBJ whole genome shotgun (WGS) entry which is preliminary data.</text>
</comment>
<accession>A0A9P5VJW8</accession>
<evidence type="ECO:0000313" key="2">
    <source>
        <dbReference type="EMBL" id="KAF9328857.1"/>
    </source>
</evidence>
<protein>
    <submittedName>
        <fullName evidence="2">Uncharacterized protein</fullName>
    </submittedName>
</protein>
<organism evidence="2 3">
    <name type="scientific">Podila minutissima</name>
    <dbReference type="NCBI Taxonomy" id="64525"/>
    <lineage>
        <taxon>Eukaryota</taxon>
        <taxon>Fungi</taxon>
        <taxon>Fungi incertae sedis</taxon>
        <taxon>Mucoromycota</taxon>
        <taxon>Mortierellomycotina</taxon>
        <taxon>Mortierellomycetes</taxon>
        <taxon>Mortierellales</taxon>
        <taxon>Mortierellaceae</taxon>
        <taxon>Podila</taxon>
    </lineage>
</organism>
<sequence>MPRKRNVLLVLAILIQVAVLLTLYIEPIYLISRSKLNISGTVHERLSIVIASNRDDNIRILKERAAFPVEPYSLAGRTDLDLSGSKEDVIKHLYLKALDQCDKVYCMIIDDDIVFIYNDLQDVLFDNLLSYNNDNNYIFDCSKKGFLRKNYIPNGNGSLCRIYSRYAVRQLRHCLPTCDRPVDICLEQCLEGFEEKRFLLAQHAGFTSSRWSQ</sequence>
<reference evidence="2" key="1">
    <citation type="journal article" date="2020" name="Fungal Divers.">
        <title>Resolving the Mortierellaceae phylogeny through synthesis of multi-gene phylogenetics and phylogenomics.</title>
        <authorList>
            <person name="Vandepol N."/>
            <person name="Liber J."/>
            <person name="Desiro A."/>
            <person name="Na H."/>
            <person name="Kennedy M."/>
            <person name="Barry K."/>
            <person name="Grigoriev I.V."/>
            <person name="Miller A.N."/>
            <person name="O'Donnell K."/>
            <person name="Stajich J.E."/>
            <person name="Bonito G."/>
        </authorList>
    </citation>
    <scope>NUCLEOTIDE SEQUENCE</scope>
    <source>
        <strain evidence="2">NVP1</strain>
    </source>
</reference>
<proteinExistence type="predicted"/>